<feature type="domain" description="HTH marR-type" evidence="1">
    <location>
        <begin position="43"/>
        <end position="188"/>
    </location>
</feature>
<name>A0A318SIR1_9BURK</name>
<dbReference type="InterPro" id="IPR000835">
    <property type="entry name" value="HTH_MarR-typ"/>
</dbReference>
<dbReference type="GO" id="GO:0003700">
    <property type="term" value="F:DNA-binding transcription factor activity"/>
    <property type="evidence" value="ECO:0007669"/>
    <property type="project" value="InterPro"/>
</dbReference>
<evidence type="ECO:0000313" key="3">
    <source>
        <dbReference type="Proteomes" id="UP000247540"/>
    </source>
</evidence>
<organism evidence="2 3">
    <name type="scientific">Xylophilus ampelinus</name>
    <dbReference type="NCBI Taxonomy" id="54067"/>
    <lineage>
        <taxon>Bacteria</taxon>
        <taxon>Pseudomonadati</taxon>
        <taxon>Pseudomonadota</taxon>
        <taxon>Betaproteobacteria</taxon>
        <taxon>Burkholderiales</taxon>
        <taxon>Xylophilus</taxon>
    </lineage>
</organism>
<dbReference type="PROSITE" id="PS50995">
    <property type="entry name" value="HTH_MARR_2"/>
    <property type="match status" value="1"/>
</dbReference>
<evidence type="ECO:0000313" key="2">
    <source>
        <dbReference type="EMBL" id="PYE74248.1"/>
    </source>
</evidence>
<dbReference type="GO" id="GO:0006950">
    <property type="term" value="P:response to stress"/>
    <property type="evidence" value="ECO:0007669"/>
    <property type="project" value="TreeGrafter"/>
</dbReference>
<gene>
    <name evidence="2" type="ORF">DFQ15_1276</name>
</gene>
<evidence type="ECO:0000259" key="1">
    <source>
        <dbReference type="PROSITE" id="PS50995"/>
    </source>
</evidence>
<dbReference type="EMBL" id="QJTC01000027">
    <property type="protein sequence ID" value="PYE74248.1"/>
    <property type="molecule type" value="Genomic_DNA"/>
</dbReference>
<dbReference type="AlphaFoldDB" id="A0A318SIR1"/>
<dbReference type="InterPro" id="IPR036388">
    <property type="entry name" value="WH-like_DNA-bd_sf"/>
</dbReference>
<dbReference type="SMART" id="SM00347">
    <property type="entry name" value="HTH_MARR"/>
    <property type="match status" value="1"/>
</dbReference>
<dbReference type="Pfam" id="PF12802">
    <property type="entry name" value="MarR_2"/>
    <property type="match status" value="1"/>
</dbReference>
<dbReference type="InterPro" id="IPR036390">
    <property type="entry name" value="WH_DNA-bd_sf"/>
</dbReference>
<dbReference type="SUPFAM" id="SSF46785">
    <property type="entry name" value="Winged helix' DNA-binding domain"/>
    <property type="match status" value="1"/>
</dbReference>
<protein>
    <submittedName>
        <fullName evidence="2">DNA-binding MarR family transcriptional regulator</fullName>
    </submittedName>
</protein>
<dbReference type="PANTHER" id="PTHR33164">
    <property type="entry name" value="TRANSCRIPTIONAL REGULATOR, MARR FAMILY"/>
    <property type="match status" value="1"/>
</dbReference>
<dbReference type="PANTHER" id="PTHR33164:SF57">
    <property type="entry name" value="MARR-FAMILY TRANSCRIPTIONAL REGULATOR"/>
    <property type="match status" value="1"/>
</dbReference>
<dbReference type="Proteomes" id="UP000247540">
    <property type="component" value="Unassembled WGS sequence"/>
</dbReference>
<sequence length="188" mass="20718">MNSILRRYSNTHAQFLVSLTYYMGMTERPDICPPDPDDDRWREAHLGRLLGHAMRRFDERVLVLMAHDAQVPLALSNLAARAQVTAAHIHITRHLPLPGARLTELAAAAGMSKQAMGDLVDQCEAWGLVSRAPDPRDARARLVRFTPAGRDWLAGFQRAVAQAEAEFHAAVGDAVATVVRLGLEAYST</sequence>
<accession>A0A318SIR1</accession>
<proteinExistence type="predicted"/>
<dbReference type="InterPro" id="IPR039422">
    <property type="entry name" value="MarR/SlyA-like"/>
</dbReference>
<dbReference type="GO" id="GO:0003677">
    <property type="term" value="F:DNA binding"/>
    <property type="evidence" value="ECO:0007669"/>
    <property type="project" value="UniProtKB-KW"/>
</dbReference>
<comment type="caution">
    <text evidence="2">The sequence shown here is derived from an EMBL/GenBank/DDBJ whole genome shotgun (WGS) entry which is preliminary data.</text>
</comment>
<keyword evidence="3" id="KW-1185">Reference proteome</keyword>
<reference evidence="2 3" key="1">
    <citation type="submission" date="2018-06" db="EMBL/GenBank/DDBJ databases">
        <title>Genomic Encyclopedia of Type Strains, Phase III (KMG-III): the genomes of soil and plant-associated and newly described type strains.</title>
        <authorList>
            <person name="Whitman W."/>
        </authorList>
    </citation>
    <scope>NUCLEOTIDE SEQUENCE [LARGE SCALE GENOMIC DNA]</scope>
    <source>
        <strain evidence="2 3">CECT 7646</strain>
    </source>
</reference>
<keyword evidence="2" id="KW-0238">DNA-binding</keyword>
<dbReference type="Gene3D" id="1.10.10.10">
    <property type="entry name" value="Winged helix-like DNA-binding domain superfamily/Winged helix DNA-binding domain"/>
    <property type="match status" value="1"/>
</dbReference>